<accession>A0A8J4XF95</accession>
<protein>
    <submittedName>
        <fullName evidence="2">Uncharacterized protein</fullName>
    </submittedName>
</protein>
<feature type="non-terminal residue" evidence="2">
    <location>
        <position position="1"/>
    </location>
</feature>
<comment type="caution">
    <text evidence="2">The sequence shown here is derived from an EMBL/GenBank/DDBJ whole genome shotgun (WGS) entry which is preliminary data.</text>
</comment>
<keyword evidence="3" id="KW-1185">Reference proteome</keyword>
<organism evidence="2 3">
    <name type="scientific">Clarias magur</name>
    <name type="common">Asian catfish</name>
    <name type="synonym">Macropteronotus magur</name>
    <dbReference type="NCBI Taxonomy" id="1594786"/>
    <lineage>
        <taxon>Eukaryota</taxon>
        <taxon>Metazoa</taxon>
        <taxon>Chordata</taxon>
        <taxon>Craniata</taxon>
        <taxon>Vertebrata</taxon>
        <taxon>Euteleostomi</taxon>
        <taxon>Actinopterygii</taxon>
        <taxon>Neopterygii</taxon>
        <taxon>Teleostei</taxon>
        <taxon>Ostariophysi</taxon>
        <taxon>Siluriformes</taxon>
        <taxon>Clariidae</taxon>
        <taxon>Clarias</taxon>
    </lineage>
</organism>
<dbReference type="EMBL" id="QNUK01000064">
    <property type="protein sequence ID" value="KAF5904065.1"/>
    <property type="molecule type" value="Genomic_DNA"/>
</dbReference>
<name>A0A8J4XF95_CLAMG</name>
<feature type="region of interest" description="Disordered" evidence="1">
    <location>
        <begin position="55"/>
        <end position="83"/>
    </location>
</feature>
<reference evidence="2" key="1">
    <citation type="submission" date="2020-07" db="EMBL/GenBank/DDBJ databases">
        <title>Clarias magur genome sequencing, assembly and annotation.</title>
        <authorList>
            <person name="Kushwaha B."/>
            <person name="Kumar R."/>
            <person name="Das P."/>
            <person name="Joshi C.G."/>
            <person name="Kumar D."/>
            <person name="Nagpure N.S."/>
            <person name="Pandey M."/>
            <person name="Agarwal S."/>
            <person name="Srivastava S."/>
            <person name="Singh M."/>
            <person name="Sahoo L."/>
            <person name="Jayasankar P."/>
            <person name="Meher P.K."/>
            <person name="Koringa P.G."/>
            <person name="Iquebal M.A."/>
            <person name="Das S.P."/>
            <person name="Bit A."/>
            <person name="Patnaik S."/>
            <person name="Patel N."/>
            <person name="Shah T.M."/>
            <person name="Hinsu A."/>
            <person name="Jena J.K."/>
        </authorList>
    </citation>
    <scope>NUCLEOTIDE SEQUENCE</scope>
    <source>
        <strain evidence="2">CIFAMagur01</strain>
        <tissue evidence="2">Testis</tissue>
    </source>
</reference>
<gene>
    <name evidence="2" type="ORF">DAT39_006233</name>
</gene>
<feature type="compositionally biased region" description="Basic and acidic residues" evidence="1">
    <location>
        <begin position="26"/>
        <end position="38"/>
    </location>
</feature>
<proteinExistence type="predicted"/>
<dbReference type="Proteomes" id="UP000727407">
    <property type="component" value="Unassembled WGS sequence"/>
</dbReference>
<evidence type="ECO:0000313" key="3">
    <source>
        <dbReference type="Proteomes" id="UP000727407"/>
    </source>
</evidence>
<feature type="region of interest" description="Disordered" evidence="1">
    <location>
        <begin position="1"/>
        <end position="43"/>
    </location>
</feature>
<dbReference type="AlphaFoldDB" id="A0A8J4XF95"/>
<evidence type="ECO:0000256" key="1">
    <source>
        <dbReference type="SAM" id="MobiDB-lite"/>
    </source>
</evidence>
<sequence>MMEAGSETCQNFDSRHLRQRRAANHSLEDQKKGWEKRCGNRPLGHIGSYSVGIVSGNHHLENPKPAPDSFESLGSKNISEKCE</sequence>
<evidence type="ECO:0000313" key="2">
    <source>
        <dbReference type="EMBL" id="KAF5904065.1"/>
    </source>
</evidence>